<keyword evidence="2" id="KW-1003">Cell membrane</keyword>
<dbReference type="AlphaFoldDB" id="A0A4R6FF21"/>
<proteinExistence type="predicted"/>
<protein>
    <submittedName>
        <fullName evidence="7">Putative permease YjgP/YjgQ family protein</fullName>
    </submittedName>
</protein>
<evidence type="ECO:0000313" key="7">
    <source>
        <dbReference type="EMBL" id="TDN78965.1"/>
    </source>
</evidence>
<dbReference type="GO" id="GO:0005886">
    <property type="term" value="C:plasma membrane"/>
    <property type="evidence" value="ECO:0007669"/>
    <property type="project" value="UniProtKB-SubCell"/>
</dbReference>
<reference evidence="7 8" key="1">
    <citation type="submission" date="2019-03" db="EMBL/GenBank/DDBJ databases">
        <title>Genomic Encyclopedia of Type Strains, Phase IV (KMG-IV): sequencing the most valuable type-strain genomes for metagenomic binning, comparative biology and taxonomic classification.</title>
        <authorList>
            <person name="Goeker M."/>
        </authorList>
    </citation>
    <scope>NUCLEOTIDE SEQUENCE [LARGE SCALE GENOMIC DNA]</scope>
    <source>
        <strain evidence="7 8">DSM 25059</strain>
    </source>
</reference>
<sequence length="126" mass="13677">MLLARIDRYVLSLALGRFGSVVGIIMLLMILEHIPRLLDITRLSGQRGYIVRQTVLGLLPEYAGIGVLVGIYLAVGMTIRQLAVRGELAVIEATGIGPLRWMRTPILLTFLGAACPSSEHLARLAA</sequence>
<keyword evidence="5 6" id="KW-0472">Membrane</keyword>
<dbReference type="OrthoDB" id="7431855at2"/>
<gene>
    <name evidence="7" type="ORF">EV664_1141</name>
</gene>
<evidence type="ECO:0000256" key="6">
    <source>
        <dbReference type="SAM" id="Phobius"/>
    </source>
</evidence>
<dbReference type="Proteomes" id="UP000295493">
    <property type="component" value="Unassembled WGS sequence"/>
</dbReference>
<evidence type="ECO:0000313" key="8">
    <source>
        <dbReference type="Proteomes" id="UP000295493"/>
    </source>
</evidence>
<organism evidence="7 8">
    <name type="scientific">Stakelama pacifica</name>
    <dbReference type="NCBI Taxonomy" id="517720"/>
    <lineage>
        <taxon>Bacteria</taxon>
        <taxon>Pseudomonadati</taxon>
        <taxon>Pseudomonadota</taxon>
        <taxon>Alphaproteobacteria</taxon>
        <taxon>Sphingomonadales</taxon>
        <taxon>Sphingomonadaceae</taxon>
        <taxon>Stakelama</taxon>
    </lineage>
</organism>
<evidence type="ECO:0000256" key="3">
    <source>
        <dbReference type="ARBA" id="ARBA00022692"/>
    </source>
</evidence>
<evidence type="ECO:0000256" key="1">
    <source>
        <dbReference type="ARBA" id="ARBA00004651"/>
    </source>
</evidence>
<keyword evidence="3 6" id="KW-0812">Transmembrane</keyword>
<name>A0A4R6FF21_9SPHN</name>
<dbReference type="InterPro" id="IPR005495">
    <property type="entry name" value="LptG/LptF_permease"/>
</dbReference>
<comment type="caution">
    <text evidence="7">The sequence shown here is derived from an EMBL/GenBank/DDBJ whole genome shotgun (WGS) entry which is preliminary data.</text>
</comment>
<dbReference type="Pfam" id="PF03739">
    <property type="entry name" value="LptF_LptG"/>
    <property type="match status" value="1"/>
</dbReference>
<keyword evidence="8" id="KW-1185">Reference proteome</keyword>
<keyword evidence="4 6" id="KW-1133">Transmembrane helix</keyword>
<evidence type="ECO:0000256" key="4">
    <source>
        <dbReference type="ARBA" id="ARBA00022989"/>
    </source>
</evidence>
<accession>A0A4R6FF21</accession>
<evidence type="ECO:0000256" key="5">
    <source>
        <dbReference type="ARBA" id="ARBA00023136"/>
    </source>
</evidence>
<dbReference type="EMBL" id="SNWD01000014">
    <property type="protein sequence ID" value="TDN78965.1"/>
    <property type="molecule type" value="Genomic_DNA"/>
</dbReference>
<comment type="subcellular location">
    <subcellularLocation>
        <location evidence="1">Cell membrane</location>
        <topology evidence="1">Multi-pass membrane protein</topology>
    </subcellularLocation>
</comment>
<dbReference type="RefSeq" id="WP_133496700.1">
    <property type="nucleotide sequence ID" value="NZ_BMLU01000013.1"/>
</dbReference>
<feature type="transmembrane region" description="Helical" evidence="6">
    <location>
        <begin position="9"/>
        <end position="30"/>
    </location>
</feature>
<feature type="transmembrane region" description="Helical" evidence="6">
    <location>
        <begin position="50"/>
        <end position="75"/>
    </location>
</feature>
<evidence type="ECO:0000256" key="2">
    <source>
        <dbReference type="ARBA" id="ARBA00022475"/>
    </source>
</evidence>